<evidence type="ECO:0000313" key="5">
    <source>
        <dbReference type="EMBL" id="GIL75367.1"/>
    </source>
</evidence>
<dbReference type="GO" id="GO:0004842">
    <property type="term" value="F:ubiquitin-protein transferase activity"/>
    <property type="evidence" value="ECO:0007669"/>
    <property type="project" value="TreeGrafter"/>
</dbReference>
<name>A0A8J4LNT3_9CHLO</name>
<evidence type="ECO:0000256" key="1">
    <source>
        <dbReference type="ARBA" id="ARBA00022737"/>
    </source>
</evidence>
<dbReference type="GO" id="GO:0085020">
    <property type="term" value="P:protein K6-linked ubiquitination"/>
    <property type="evidence" value="ECO:0007669"/>
    <property type="project" value="TreeGrafter"/>
</dbReference>
<evidence type="ECO:0000256" key="4">
    <source>
        <dbReference type="SAM" id="MobiDB-lite"/>
    </source>
</evidence>
<organism evidence="6 7">
    <name type="scientific">Volvox reticuliferus</name>
    <dbReference type="NCBI Taxonomy" id="1737510"/>
    <lineage>
        <taxon>Eukaryota</taxon>
        <taxon>Viridiplantae</taxon>
        <taxon>Chlorophyta</taxon>
        <taxon>core chlorophytes</taxon>
        <taxon>Chlorophyceae</taxon>
        <taxon>CS clade</taxon>
        <taxon>Chlamydomonadales</taxon>
        <taxon>Volvocaceae</taxon>
        <taxon>Volvox</taxon>
    </lineage>
</organism>
<dbReference type="EMBL" id="BNCQ01000013">
    <property type="protein sequence ID" value="GIM03247.1"/>
    <property type="molecule type" value="Genomic_DNA"/>
</dbReference>
<feature type="region of interest" description="Disordered" evidence="4">
    <location>
        <begin position="696"/>
        <end position="743"/>
    </location>
</feature>
<dbReference type="PANTHER" id="PTHR24171">
    <property type="entry name" value="ANKYRIN REPEAT DOMAIN-CONTAINING PROTEIN 39-RELATED"/>
    <property type="match status" value="1"/>
</dbReference>
<dbReference type="SUPFAM" id="SSF48403">
    <property type="entry name" value="Ankyrin repeat"/>
    <property type="match status" value="1"/>
</dbReference>
<dbReference type="SMART" id="SM00248">
    <property type="entry name" value="ANK"/>
    <property type="match status" value="2"/>
</dbReference>
<gene>
    <name evidence="5" type="ORF">Vretifemale_5168</name>
    <name evidence="6" type="ORF">Vretimale_7941</name>
</gene>
<feature type="region of interest" description="Disordered" evidence="4">
    <location>
        <begin position="560"/>
        <end position="594"/>
    </location>
</feature>
<dbReference type="PROSITE" id="PS50297">
    <property type="entry name" value="ANK_REP_REGION"/>
    <property type="match status" value="1"/>
</dbReference>
<evidence type="ECO:0000256" key="3">
    <source>
        <dbReference type="PROSITE-ProRule" id="PRU00023"/>
    </source>
</evidence>
<protein>
    <submittedName>
        <fullName evidence="6">Uncharacterized protein</fullName>
    </submittedName>
</protein>
<dbReference type="OrthoDB" id="544053at2759"/>
<evidence type="ECO:0000256" key="2">
    <source>
        <dbReference type="ARBA" id="ARBA00023043"/>
    </source>
</evidence>
<keyword evidence="2 3" id="KW-0040">ANK repeat</keyword>
<feature type="compositionally biased region" description="Basic and acidic residues" evidence="4">
    <location>
        <begin position="575"/>
        <end position="588"/>
    </location>
</feature>
<proteinExistence type="predicted"/>
<dbReference type="PROSITE" id="PS50088">
    <property type="entry name" value="ANK_REPEAT"/>
    <property type="match status" value="1"/>
</dbReference>
<dbReference type="Proteomes" id="UP000747110">
    <property type="component" value="Unassembled WGS sequence"/>
</dbReference>
<feature type="repeat" description="ANK" evidence="3">
    <location>
        <begin position="1031"/>
        <end position="1063"/>
    </location>
</feature>
<accession>A0A8J4LNT3</accession>
<evidence type="ECO:0000313" key="8">
    <source>
        <dbReference type="Proteomes" id="UP000747110"/>
    </source>
</evidence>
<dbReference type="Proteomes" id="UP000722791">
    <property type="component" value="Unassembled WGS sequence"/>
</dbReference>
<sequence>MGNKSRWKGAHDRFPAHVEEAKNSDGTIHRGYFLLEFRVAAELLRVGPLHSMEDYWAPCDWQLLLVVSEFMSALLEFLDWFWPDLSWEHHKQAIVLSKRLLQPRSPNLYLELHIDPQLRAAWQSFTYCFWHGTRHLPAAPPSGEPSAAYNAAREWLTKLVGERGFEAEGHIVSSLQSWIQNTRPRLQEAFPSVDWSHWPAVVWPDPECAFRVVEKRGAFKRRQQEEDYAVRWPLRVTQGRPKFNHLKLEARDGFVVGIPPVKNPPALSFLAVSDVMCAFKQAAQHWPSAQVGSPGYQVQQDVVQNFVQNVLRETRGPLAPGVPYERYRYLGYVACSVLGWNSALNQLAVPVAETTAWGTQPLALADSATVLIHMQEHHRPHQPQARLHFGAVEYARGVTLGVCSHSLLDHTHLNGIGIDLGIAAQLAMHPELLMSPETEAALAQQLPPVAARLMPQVASASTAPWTAAAIAAQSFDSLSLPTAVNAAPQPAGQPSLLQWAHGGAAQPPPRPDMKATRPRPSPFLARAAAASLETGGNASARAASPAEIAQQRDTLVTLAEQQAQKQQQGEGLLVESDKEGGQGGHAEEAANTMDGSVPMSLGGLSSMQDLIDGLPSQADLTWSAILGAVAGEEVDVGAGTGASVSATTGAGASGTASELMAALPSLLLPSWAGQRPPSHPHPSPCSQSMNLQEQARVGPGQLGPHPFNSRLHNGGMLEQPPVPLRHAPDAPVHVQPPSRATSPCQATITTGTLPSLVLPSLTLASHGLLSLALPSSGLSRPELSGTGSKFMRRSHGEVSTLSPVASCGQNGEVVPCSPAPTGAGFVTADEEETCTAGTSGVTRAVGSFTKDKDVPAAMLPSGNRRTRQDVADAAAAAAADQGLDPAPGSIVERCAKRSNPQVGRPAEITADRVESLGAFLTDQQAGLRVSEVCESAGQRVAVEGLPGLSASPSARSPSDGIDKMALARQLLELLRVWSEEGPNGRDAEGTALAVAAAAEVYRRAEELLAQGAPVDATEDSEVSASGTSGTAGYTALHWACLRGDVALVELLLRHGADPERCDAAGIPARLTNPAFTATLSEVAARCAAQRTAPVSGTIIANTAGSGSQVPSSLFASAAGVAALQAAVHTDLAAQQIQLRNRLAELLRSADQVAAQLAMRDPQTAAGEVLQAMRDTEFLYRCVVSGAAAAL</sequence>
<dbReference type="EMBL" id="BNCP01000007">
    <property type="protein sequence ID" value="GIL75367.1"/>
    <property type="molecule type" value="Genomic_DNA"/>
</dbReference>
<dbReference type="InterPro" id="IPR036770">
    <property type="entry name" value="Ankyrin_rpt-contain_sf"/>
</dbReference>
<evidence type="ECO:0000313" key="7">
    <source>
        <dbReference type="Proteomes" id="UP000722791"/>
    </source>
</evidence>
<reference evidence="6" key="1">
    <citation type="journal article" date="2021" name="Proc. Natl. Acad. Sci. U.S.A.">
        <title>Three genomes in the algal genus Volvox reveal the fate of a haploid sex-determining region after a transition to homothallism.</title>
        <authorList>
            <person name="Yamamoto K."/>
            <person name="Hamaji T."/>
            <person name="Kawai-Toyooka H."/>
            <person name="Matsuzaki R."/>
            <person name="Takahashi F."/>
            <person name="Nishimura Y."/>
            <person name="Kawachi M."/>
            <person name="Noguchi H."/>
            <person name="Minakuchi Y."/>
            <person name="Umen J.G."/>
            <person name="Toyoda A."/>
            <person name="Nozaki H."/>
        </authorList>
    </citation>
    <scope>NUCLEOTIDE SEQUENCE</scope>
    <source>
        <strain evidence="6">NIES-3785</strain>
        <strain evidence="5">NIES-3786</strain>
    </source>
</reference>
<dbReference type="AlphaFoldDB" id="A0A8J4LNT3"/>
<evidence type="ECO:0000313" key="6">
    <source>
        <dbReference type="EMBL" id="GIM03247.1"/>
    </source>
</evidence>
<feature type="compositionally biased region" description="Low complexity" evidence="4">
    <location>
        <begin position="560"/>
        <end position="572"/>
    </location>
</feature>
<dbReference type="Gene3D" id="1.25.40.20">
    <property type="entry name" value="Ankyrin repeat-containing domain"/>
    <property type="match status" value="1"/>
</dbReference>
<comment type="caution">
    <text evidence="6">The sequence shown here is derived from an EMBL/GenBank/DDBJ whole genome shotgun (WGS) entry which is preliminary data.</text>
</comment>
<keyword evidence="8" id="KW-1185">Reference proteome</keyword>
<feature type="region of interest" description="Disordered" evidence="4">
    <location>
        <begin position="485"/>
        <end position="519"/>
    </location>
</feature>
<keyword evidence="1" id="KW-0677">Repeat</keyword>
<dbReference type="PANTHER" id="PTHR24171:SF8">
    <property type="entry name" value="BRCA1-ASSOCIATED RING DOMAIN PROTEIN 1"/>
    <property type="match status" value="1"/>
</dbReference>
<dbReference type="Pfam" id="PF00023">
    <property type="entry name" value="Ank"/>
    <property type="match status" value="1"/>
</dbReference>
<dbReference type="InterPro" id="IPR002110">
    <property type="entry name" value="Ankyrin_rpt"/>
</dbReference>